<comment type="subcellular location">
    <subcellularLocation>
        <location evidence="1">Cell membrane</location>
        <topology evidence="1">Multi-pass membrane protein</topology>
    </subcellularLocation>
</comment>
<organism evidence="10 11">
    <name type="scientific">Actinophytocola glycyrrhizae</name>
    <dbReference type="NCBI Taxonomy" id="2044873"/>
    <lineage>
        <taxon>Bacteria</taxon>
        <taxon>Bacillati</taxon>
        <taxon>Actinomycetota</taxon>
        <taxon>Actinomycetes</taxon>
        <taxon>Pseudonocardiales</taxon>
        <taxon>Pseudonocardiaceae</taxon>
    </lineage>
</organism>
<name>A0ABV9S7W9_9PSEU</name>
<dbReference type="RefSeq" id="WP_378057635.1">
    <property type="nucleotide sequence ID" value="NZ_JBHSIS010000008.1"/>
</dbReference>
<keyword evidence="4 10" id="KW-0808">Transferase</keyword>
<evidence type="ECO:0000256" key="8">
    <source>
        <dbReference type="SAM" id="Phobius"/>
    </source>
</evidence>
<dbReference type="Proteomes" id="UP001595859">
    <property type="component" value="Unassembled WGS sequence"/>
</dbReference>
<proteinExistence type="predicted"/>
<feature type="domain" description="Glycosyltransferase RgtA/B/C/D-like" evidence="9">
    <location>
        <begin position="57"/>
        <end position="220"/>
    </location>
</feature>
<evidence type="ECO:0000256" key="7">
    <source>
        <dbReference type="ARBA" id="ARBA00023136"/>
    </source>
</evidence>
<evidence type="ECO:0000256" key="2">
    <source>
        <dbReference type="ARBA" id="ARBA00022475"/>
    </source>
</evidence>
<evidence type="ECO:0000313" key="10">
    <source>
        <dbReference type="EMBL" id="MFC4855676.1"/>
    </source>
</evidence>
<keyword evidence="3 10" id="KW-0328">Glycosyltransferase</keyword>
<evidence type="ECO:0000256" key="4">
    <source>
        <dbReference type="ARBA" id="ARBA00022679"/>
    </source>
</evidence>
<feature type="transmembrane region" description="Helical" evidence="8">
    <location>
        <begin position="298"/>
        <end position="319"/>
    </location>
</feature>
<feature type="transmembrane region" description="Helical" evidence="8">
    <location>
        <begin position="110"/>
        <end position="130"/>
    </location>
</feature>
<evidence type="ECO:0000256" key="6">
    <source>
        <dbReference type="ARBA" id="ARBA00022989"/>
    </source>
</evidence>
<keyword evidence="7 8" id="KW-0472">Membrane</keyword>
<dbReference type="InterPro" id="IPR050297">
    <property type="entry name" value="LipidA_mod_glycosyltrf_83"/>
</dbReference>
<feature type="transmembrane region" description="Helical" evidence="8">
    <location>
        <begin position="177"/>
        <end position="195"/>
    </location>
</feature>
<feature type="transmembrane region" description="Helical" evidence="8">
    <location>
        <begin position="245"/>
        <end position="267"/>
    </location>
</feature>
<dbReference type="EC" id="2.4.-.-" evidence="10"/>
<accession>A0ABV9S7W9</accession>
<evidence type="ECO:0000313" key="11">
    <source>
        <dbReference type="Proteomes" id="UP001595859"/>
    </source>
</evidence>
<dbReference type="PANTHER" id="PTHR33908">
    <property type="entry name" value="MANNOSYLTRANSFERASE YKCB-RELATED"/>
    <property type="match status" value="1"/>
</dbReference>
<evidence type="ECO:0000259" key="9">
    <source>
        <dbReference type="Pfam" id="PF13231"/>
    </source>
</evidence>
<dbReference type="EMBL" id="JBHSIS010000008">
    <property type="protein sequence ID" value="MFC4855676.1"/>
    <property type="molecule type" value="Genomic_DNA"/>
</dbReference>
<keyword evidence="2" id="KW-1003">Cell membrane</keyword>
<keyword evidence="5 8" id="KW-0812">Transmembrane</keyword>
<dbReference type="PANTHER" id="PTHR33908:SF11">
    <property type="entry name" value="MEMBRANE PROTEIN"/>
    <property type="match status" value="1"/>
</dbReference>
<feature type="transmembrane region" description="Helical" evidence="8">
    <location>
        <begin position="274"/>
        <end position="292"/>
    </location>
</feature>
<feature type="transmembrane region" description="Helical" evidence="8">
    <location>
        <begin position="12"/>
        <end position="37"/>
    </location>
</feature>
<dbReference type="GO" id="GO:0016757">
    <property type="term" value="F:glycosyltransferase activity"/>
    <property type="evidence" value="ECO:0007669"/>
    <property type="project" value="UniProtKB-KW"/>
</dbReference>
<evidence type="ECO:0000256" key="1">
    <source>
        <dbReference type="ARBA" id="ARBA00004651"/>
    </source>
</evidence>
<feature type="transmembrane region" description="Helical" evidence="8">
    <location>
        <begin position="202"/>
        <end position="220"/>
    </location>
</feature>
<comment type="caution">
    <text evidence="10">The sequence shown here is derived from an EMBL/GenBank/DDBJ whole genome shotgun (WGS) entry which is preliminary data.</text>
</comment>
<keyword evidence="11" id="KW-1185">Reference proteome</keyword>
<dbReference type="Pfam" id="PF13231">
    <property type="entry name" value="PMT_2"/>
    <property type="match status" value="1"/>
</dbReference>
<reference evidence="11" key="1">
    <citation type="journal article" date="2019" name="Int. J. Syst. Evol. Microbiol.">
        <title>The Global Catalogue of Microorganisms (GCM) 10K type strain sequencing project: providing services to taxonomists for standard genome sequencing and annotation.</title>
        <authorList>
            <consortium name="The Broad Institute Genomics Platform"/>
            <consortium name="The Broad Institute Genome Sequencing Center for Infectious Disease"/>
            <person name="Wu L."/>
            <person name="Ma J."/>
        </authorList>
    </citation>
    <scope>NUCLEOTIDE SEQUENCE [LARGE SCALE GENOMIC DNA]</scope>
    <source>
        <strain evidence="11">ZS-22-S1</strain>
    </source>
</reference>
<feature type="transmembrane region" description="Helical" evidence="8">
    <location>
        <begin position="326"/>
        <end position="346"/>
    </location>
</feature>
<evidence type="ECO:0000256" key="3">
    <source>
        <dbReference type="ARBA" id="ARBA00022676"/>
    </source>
</evidence>
<feature type="transmembrane region" description="Helical" evidence="8">
    <location>
        <begin position="78"/>
        <end position="98"/>
    </location>
</feature>
<sequence>MIDAPVRTRSPFAAAPVTLVATILFGALMAVSTRYGYHRDELYFRLLGAQPATGYFDTPPLTPMVAKLSIALFGDNVVALRVVPALAVAGTVVLLALVCRELGGTHGAQVLAAVAVAVSSITLIAGHLLLTLTLDLPLWAAAILFMCKAIGVDDTGDDRWWLAFGATVGVATYNRQLIALLVLGIAVGILIAGPRSVLASKWLWFGAMLALVLALPNLLYQSTHDWPQAQMAEALDLDDGDENRIMFGPLQFGLLGFGSVLAIAGLVSLWRRRTFRFFVLAYPVACGVTVYSGGRADYVAGFLLALCAAGSVPVAGWMTTVTRRTVVVLGLVATAVVSVPLGLPVLPVSAFDDLPIGELNETAPESVGWERFAEQIGDVASTIPTADRVHAVVLAENYGQAGAVDRWSEQFDLPPVYSGHNELWWRAMPDEHITAVIMATDSPRAQRLFRTCERHATVDDGVGSWNEEQGKPILLCSGPVRTWAELWPELRHYS</sequence>
<evidence type="ECO:0000256" key="5">
    <source>
        <dbReference type="ARBA" id="ARBA00022692"/>
    </source>
</evidence>
<dbReference type="InterPro" id="IPR038731">
    <property type="entry name" value="RgtA/B/C-like"/>
</dbReference>
<gene>
    <name evidence="10" type="ORF">ACFPCV_19370</name>
</gene>
<protein>
    <submittedName>
        <fullName evidence="10">Glycosyltransferase family 39 protein</fullName>
        <ecNumber evidence="10">2.4.-.-</ecNumber>
    </submittedName>
</protein>
<keyword evidence="6 8" id="KW-1133">Transmembrane helix</keyword>